<keyword evidence="1" id="KW-0472">Membrane</keyword>
<dbReference type="RefSeq" id="WP_023591290.1">
    <property type="nucleotide sequence ID" value="NZ_ASHX02000001.1"/>
</dbReference>
<proteinExistence type="predicted"/>
<accession>A0A1D3DLM5</accession>
<dbReference type="EMBL" id="ASHX02000001">
    <property type="protein sequence ID" value="OEJ93224.1"/>
    <property type="molecule type" value="Genomic_DNA"/>
</dbReference>
<keyword evidence="3" id="KW-1185">Reference proteome</keyword>
<protein>
    <submittedName>
        <fullName evidence="2">Uncharacterized protein</fullName>
    </submittedName>
</protein>
<gene>
    <name evidence="2" type="ORF">J116_000700</name>
</gene>
<comment type="caution">
    <text evidence="2">The sequence shown here is derived from an EMBL/GenBank/DDBJ whole genome shotgun (WGS) entry which is preliminary data.</text>
</comment>
<keyword evidence="1" id="KW-0812">Transmembrane</keyword>
<reference evidence="2 3" key="1">
    <citation type="journal article" date="2013" name="Genome Announc.">
        <title>Genome Sequence of Streptomyces violaceusniger Strain SPC6, a Halotolerant Streptomycete That Exhibits Rapid Growth and Development.</title>
        <authorList>
            <person name="Chen X."/>
            <person name="Zhang B."/>
            <person name="Zhang W."/>
            <person name="Wu X."/>
            <person name="Zhang M."/>
            <person name="Chen T."/>
            <person name="Liu G."/>
            <person name="Dyson P."/>
        </authorList>
    </citation>
    <scope>NUCLEOTIDE SEQUENCE [LARGE SCALE GENOMIC DNA]</scope>
    <source>
        <strain evidence="2 3">SPC6</strain>
    </source>
</reference>
<dbReference type="STRING" id="1306406.J116_000700"/>
<organism evidence="2 3">
    <name type="scientific">Streptomyces thermolilacinus SPC6</name>
    <dbReference type="NCBI Taxonomy" id="1306406"/>
    <lineage>
        <taxon>Bacteria</taxon>
        <taxon>Bacillati</taxon>
        <taxon>Actinomycetota</taxon>
        <taxon>Actinomycetes</taxon>
        <taxon>Kitasatosporales</taxon>
        <taxon>Streptomycetaceae</taxon>
        <taxon>Streptomyces</taxon>
    </lineage>
</organism>
<dbReference type="AlphaFoldDB" id="A0A1D3DLM5"/>
<sequence>MSRTALLAPVLRALAAAAAAVSLARGRVWMGALWLLPTGLTSSLALYQARRGRRAGGAPTVAGTAACATGGACGGCARKVCS</sequence>
<evidence type="ECO:0000256" key="1">
    <source>
        <dbReference type="SAM" id="Phobius"/>
    </source>
</evidence>
<evidence type="ECO:0000313" key="2">
    <source>
        <dbReference type="EMBL" id="OEJ93224.1"/>
    </source>
</evidence>
<evidence type="ECO:0000313" key="3">
    <source>
        <dbReference type="Proteomes" id="UP000095329"/>
    </source>
</evidence>
<dbReference type="Proteomes" id="UP000095329">
    <property type="component" value="Unassembled WGS sequence"/>
</dbReference>
<name>A0A1D3DLM5_9ACTN</name>
<feature type="transmembrane region" description="Helical" evidence="1">
    <location>
        <begin position="28"/>
        <end position="47"/>
    </location>
</feature>
<keyword evidence="1" id="KW-1133">Transmembrane helix</keyword>